<proteinExistence type="predicted"/>
<evidence type="ECO:0000313" key="1">
    <source>
        <dbReference type="EMBL" id="AMP17512.1"/>
    </source>
</evidence>
<evidence type="ECO:0008006" key="3">
    <source>
        <dbReference type="Google" id="ProtNLM"/>
    </source>
</evidence>
<protein>
    <recommendedName>
        <fullName evidence="3">DUF4258 domain-containing protein</fullName>
    </recommendedName>
</protein>
<keyword evidence="2" id="KW-1185">Reference proteome</keyword>
<dbReference type="Pfam" id="PF14076">
    <property type="entry name" value="DUF4258"/>
    <property type="match status" value="1"/>
</dbReference>
<sequence length="70" mass="7750">MRARKITLSMALDVLRKGKIELEPEVDMKTGHTCCRMERYTAGKAVAVVVACEDEHAPDCIVVTAFVVRS</sequence>
<dbReference type="Proteomes" id="UP000074914">
    <property type="component" value="Chromosome"/>
</dbReference>
<accession>A0ABM5ZEN0</accession>
<name>A0ABM5ZEN0_9BURK</name>
<dbReference type="InterPro" id="IPR025354">
    <property type="entry name" value="DUF4258"/>
</dbReference>
<reference evidence="1 2" key="1">
    <citation type="submission" date="2015-11" db="EMBL/GenBank/DDBJ databases">
        <title>Exploring the genomic traits of fungus-feeding bacterial genus Collimonas.</title>
        <authorList>
            <person name="Song C."/>
            <person name="Schmidt R."/>
            <person name="de Jager V."/>
            <person name="Krzyzanowska D."/>
            <person name="Jongedijk E."/>
            <person name="Cankar K."/>
            <person name="Beekwilder J."/>
            <person name="van Veen A."/>
            <person name="de Boer W."/>
            <person name="van Veen J.A."/>
            <person name="Garbeva P."/>
        </authorList>
    </citation>
    <scope>NUCLEOTIDE SEQUENCE [LARGE SCALE GENOMIC DNA]</scope>
    <source>
        <strain evidence="1 2">Ter291</strain>
    </source>
</reference>
<dbReference type="EMBL" id="CP013236">
    <property type="protein sequence ID" value="AMP17512.1"/>
    <property type="molecule type" value="Genomic_DNA"/>
</dbReference>
<organism evidence="1 2">
    <name type="scientific">Collimonas pratensis</name>
    <dbReference type="NCBI Taxonomy" id="279113"/>
    <lineage>
        <taxon>Bacteria</taxon>
        <taxon>Pseudomonadati</taxon>
        <taxon>Pseudomonadota</taxon>
        <taxon>Betaproteobacteria</taxon>
        <taxon>Burkholderiales</taxon>
        <taxon>Oxalobacteraceae</taxon>
        <taxon>Collimonas</taxon>
    </lineage>
</organism>
<gene>
    <name evidence="1" type="ORF">CPter291_5302</name>
</gene>
<evidence type="ECO:0000313" key="2">
    <source>
        <dbReference type="Proteomes" id="UP000074914"/>
    </source>
</evidence>